<protein>
    <submittedName>
        <fullName evidence="2">Uncharacterized protein</fullName>
    </submittedName>
</protein>
<keyword evidence="3" id="KW-1185">Reference proteome</keyword>
<sequence length="99" mass="10561">MLYQLSHCPTERLAGSGEFRGRPGPCAGDPLQGTPEAWSESTEEQAYVSRGPERELAREAPFPWMGWALRSGGSGPHGPAVRHTDARCVPGPRSGSMAA</sequence>
<proteinExistence type="predicted"/>
<reference evidence="3" key="1">
    <citation type="journal article" date="2019" name="Int. J. Syst. Evol. Microbiol.">
        <title>The Global Catalogue of Microorganisms (GCM) 10K type strain sequencing project: providing services to taxonomists for standard genome sequencing and annotation.</title>
        <authorList>
            <consortium name="The Broad Institute Genomics Platform"/>
            <consortium name="The Broad Institute Genome Sequencing Center for Infectious Disease"/>
            <person name="Wu L."/>
            <person name="Ma J."/>
        </authorList>
    </citation>
    <scope>NUCLEOTIDE SEQUENCE [LARGE SCALE GENOMIC DNA]</scope>
    <source>
        <strain evidence="3">JCM 18961</strain>
    </source>
</reference>
<evidence type="ECO:0000313" key="3">
    <source>
        <dbReference type="Proteomes" id="UP001500556"/>
    </source>
</evidence>
<dbReference type="EMBL" id="BAABLO010000001">
    <property type="protein sequence ID" value="GAA4708753.1"/>
    <property type="molecule type" value="Genomic_DNA"/>
</dbReference>
<gene>
    <name evidence="2" type="ORF">GCM10025782_00910</name>
</gene>
<dbReference type="Proteomes" id="UP001500556">
    <property type="component" value="Unassembled WGS sequence"/>
</dbReference>
<evidence type="ECO:0000256" key="1">
    <source>
        <dbReference type="SAM" id="MobiDB-lite"/>
    </source>
</evidence>
<feature type="region of interest" description="Disordered" evidence="1">
    <location>
        <begin position="1"/>
        <end position="54"/>
    </location>
</feature>
<comment type="caution">
    <text evidence="2">The sequence shown here is derived from an EMBL/GenBank/DDBJ whole genome shotgun (WGS) entry which is preliminary data.</text>
</comment>
<organism evidence="2 3">
    <name type="scientific">Pedococcus ginsenosidimutans</name>
    <dbReference type="NCBI Taxonomy" id="490570"/>
    <lineage>
        <taxon>Bacteria</taxon>
        <taxon>Bacillati</taxon>
        <taxon>Actinomycetota</taxon>
        <taxon>Actinomycetes</taxon>
        <taxon>Micrococcales</taxon>
        <taxon>Intrasporangiaceae</taxon>
        <taxon>Pedococcus</taxon>
    </lineage>
</organism>
<accession>A0ABP8XJD6</accession>
<feature type="region of interest" description="Disordered" evidence="1">
    <location>
        <begin position="67"/>
        <end position="99"/>
    </location>
</feature>
<evidence type="ECO:0000313" key="2">
    <source>
        <dbReference type="EMBL" id="GAA4708753.1"/>
    </source>
</evidence>
<name>A0ABP8XJD6_9MICO</name>